<name>A0AAW0Q9Y6_9GOBI</name>
<keyword evidence="2" id="KW-1185">Reference proteome</keyword>
<comment type="caution">
    <text evidence="1">The sequence shown here is derived from an EMBL/GenBank/DDBJ whole genome shotgun (WGS) entry which is preliminary data.</text>
</comment>
<dbReference type="AlphaFoldDB" id="A0AAW0Q9Y6"/>
<evidence type="ECO:0000313" key="2">
    <source>
        <dbReference type="Proteomes" id="UP001460270"/>
    </source>
</evidence>
<dbReference type="EMBL" id="JBBPFD010000001">
    <property type="protein sequence ID" value="KAK7944680.1"/>
    <property type="molecule type" value="Genomic_DNA"/>
</dbReference>
<dbReference type="Proteomes" id="UP001460270">
    <property type="component" value="Unassembled WGS sequence"/>
</dbReference>
<protein>
    <submittedName>
        <fullName evidence="1">Uncharacterized protein</fullName>
    </submittedName>
</protein>
<organism evidence="1 2">
    <name type="scientific">Mugilogobius chulae</name>
    <name type="common">yellowstripe goby</name>
    <dbReference type="NCBI Taxonomy" id="88201"/>
    <lineage>
        <taxon>Eukaryota</taxon>
        <taxon>Metazoa</taxon>
        <taxon>Chordata</taxon>
        <taxon>Craniata</taxon>
        <taxon>Vertebrata</taxon>
        <taxon>Euteleostomi</taxon>
        <taxon>Actinopterygii</taxon>
        <taxon>Neopterygii</taxon>
        <taxon>Teleostei</taxon>
        <taxon>Neoteleostei</taxon>
        <taxon>Acanthomorphata</taxon>
        <taxon>Gobiaria</taxon>
        <taxon>Gobiiformes</taxon>
        <taxon>Gobioidei</taxon>
        <taxon>Gobiidae</taxon>
        <taxon>Gobionellinae</taxon>
        <taxon>Mugilogobius</taxon>
    </lineage>
</organism>
<gene>
    <name evidence="1" type="ORF">WMY93_000408</name>
</gene>
<evidence type="ECO:0000313" key="1">
    <source>
        <dbReference type="EMBL" id="KAK7944680.1"/>
    </source>
</evidence>
<accession>A0AAW0Q9Y6</accession>
<reference evidence="2" key="1">
    <citation type="submission" date="2024-04" db="EMBL/GenBank/DDBJ databases">
        <title>Salinicola lusitanus LLJ914,a marine bacterium isolated from the Okinawa Trough.</title>
        <authorList>
            <person name="Li J."/>
        </authorList>
    </citation>
    <scope>NUCLEOTIDE SEQUENCE [LARGE SCALE GENOMIC DNA]</scope>
</reference>
<proteinExistence type="predicted"/>
<sequence length="64" mass="7483">MPLIPANQSQLLRSSQKDEYYQSVLRNNANEAFQTIAGSKRWVDWRREVELLTNMLNELGNTFP</sequence>